<protein>
    <submittedName>
        <fullName evidence="2">Uncharacterized protein</fullName>
    </submittedName>
</protein>
<dbReference type="EMBL" id="JANAWD010000792">
    <property type="protein sequence ID" value="KAJ3475832.1"/>
    <property type="molecule type" value="Genomic_DNA"/>
</dbReference>
<feature type="compositionally biased region" description="Basic and acidic residues" evidence="1">
    <location>
        <begin position="40"/>
        <end position="67"/>
    </location>
</feature>
<feature type="compositionally biased region" description="Low complexity" evidence="1">
    <location>
        <begin position="121"/>
        <end position="131"/>
    </location>
</feature>
<comment type="caution">
    <text evidence="2">The sequence shown here is derived from an EMBL/GenBank/DDBJ whole genome shotgun (WGS) entry which is preliminary data.</text>
</comment>
<feature type="region of interest" description="Disordered" evidence="1">
    <location>
        <begin position="1"/>
        <end position="138"/>
    </location>
</feature>
<keyword evidence="3" id="KW-1185">Reference proteome</keyword>
<organism evidence="2 3">
    <name type="scientific">Meripilus lineatus</name>
    <dbReference type="NCBI Taxonomy" id="2056292"/>
    <lineage>
        <taxon>Eukaryota</taxon>
        <taxon>Fungi</taxon>
        <taxon>Dikarya</taxon>
        <taxon>Basidiomycota</taxon>
        <taxon>Agaricomycotina</taxon>
        <taxon>Agaricomycetes</taxon>
        <taxon>Polyporales</taxon>
        <taxon>Meripilaceae</taxon>
        <taxon>Meripilus</taxon>
    </lineage>
</organism>
<gene>
    <name evidence="2" type="ORF">NLI96_g11569</name>
</gene>
<accession>A0AAD5URL0</accession>
<proteinExistence type="predicted"/>
<name>A0AAD5URL0_9APHY</name>
<reference evidence="2" key="1">
    <citation type="submission" date="2022-07" db="EMBL/GenBank/DDBJ databases">
        <title>Genome Sequence of Physisporinus lineatus.</title>
        <authorList>
            <person name="Buettner E."/>
        </authorList>
    </citation>
    <scope>NUCLEOTIDE SEQUENCE</scope>
    <source>
        <strain evidence="2">VT162</strain>
    </source>
</reference>
<dbReference type="AlphaFoldDB" id="A0AAD5URL0"/>
<dbReference type="Proteomes" id="UP001212997">
    <property type="component" value="Unassembled WGS sequence"/>
</dbReference>
<sequence>MGSSDSYGYDDIRREDDSGMNGSSGGSGTTDPNMGSRGGENGREGSSEEVLRAEETPLERIFELKLEQDEDGEDEIPPPDTHSDDNDDEEDDSPTPMPSNGKDDHHRSSGSSRRTSRKSSSKPSSRKTTPPLKKKKTNEVQLIGDLPRAEENAFKTFVEIPQNHYQYGTLGRSREALESMTCDCQYDHDSLKSNVSLTTVGVVPTAKTNGGYLSSAL</sequence>
<evidence type="ECO:0000313" key="3">
    <source>
        <dbReference type="Proteomes" id="UP001212997"/>
    </source>
</evidence>
<evidence type="ECO:0000256" key="1">
    <source>
        <dbReference type="SAM" id="MobiDB-lite"/>
    </source>
</evidence>
<feature type="compositionally biased region" description="Acidic residues" evidence="1">
    <location>
        <begin position="68"/>
        <end position="77"/>
    </location>
</feature>
<evidence type="ECO:0000313" key="2">
    <source>
        <dbReference type="EMBL" id="KAJ3475832.1"/>
    </source>
</evidence>